<dbReference type="PIRSF" id="PIRSF018497">
    <property type="entry name" value="V-ATP_synth_D"/>
    <property type="match status" value="1"/>
</dbReference>
<evidence type="ECO:0000256" key="3">
    <source>
        <dbReference type="ARBA" id="ARBA00022781"/>
    </source>
</evidence>
<dbReference type="AlphaFoldDB" id="A0AB34JRY3"/>
<dbReference type="InterPro" id="IPR002843">
    <property type="entry name" value="ATPase_V0-cplx_csu/dsu"/>
</dbReference>
<dbReference type="GO" id="GO:0033179">
    <property type="term" value="C:proton-transporting V-type ATPase, V0 domain"/>
    <property type="evidence" value="ECO:0007669"/>
    <property type="project" value="InterPro"/>
</dbReference>
<keyword evidence="3 6" id="KW-0375">Hydrogen ion transport</keyword>
<comment type="function">
    <text evidence="5">Subunit of the integral membrane V0 complex of vacuolar ATPase. Vacuolar ATPase is responsible for acidifying a variety of intracellular compartments in eukaryotic cells, thus providing most of the energy required for transport processes in the vacuolar system.</text>
</comment>
<comment type="caution">
    <text evidence="7">The sequence shown here is derived from an EMBL/GenBank/DDBJ whole genome shotgun (WGS) entry which is preliminary data.</text>
</comment>
<dbReference type="InterPro" id="IPR044911">
    <property type="entry name" value="V-type_ATPase_csu/dsu_dom_3"/>
</dbReference>
<dbReference type="InterPro" id="IPR035067">
    <property type="entry name" value="V-type_ATPase_csu/dsu"/>
</dbReference>
<evidence type="ECO:0000256" key="5">
    <source>
        <dbReference type="ARBA" id="ARBA00059209"/>
    </source>
</evidence>
<dbReference type="FunFam" id="1.20.1690.10:FF:000003">
    <property type="entry name" value="V-type proton ATPase subunit"/>
    <property type="match status" value="1"/>
</dbReference>
<evidence type="ECO:0000256" key="2">
    <source>
        <dbReference type="ARBA" id="ARBA00022448"/>
    </source>
</evidence>
<dbReference type="SUPFAM" id="SSF103486">
    <property type="entry name" value="V-type ATP synthase subunit C"/>
    <property type="match status" value="1"/>
</dbReference>
<keyword evidence="8" id="KW-1185">Reference proteome</keyword>
<comment type="function">
    <text evidence="6">Subunit of the V0 complex of vacuolar(H+)-ATPase (V-ATPase), a multisubunit enzyme composed of a peripheral complex (V1) that hydrolyzes ATP and a membrane integral complex (V0) that translocates protons. V-ATPase is responsible for acidifying and maintaining the pH of intracellular compartments and in some cell types, is targeted to the plasma membrane, where it is responsible for acidifying the extracellular environment.</text>
</comment>
<dbReference type="FunFam" id="1.20.1690.10:FF:000001">
    <property type="entry name" value="V-type proton ATPase subunit"/>
    <property type="match status" value="1"/>
</dbReference>
<evidence type="ECO:0000256" key="1">
    <source>
        <dbReference type="ARBA" id="ARBA00006709"/>
    </source>
</evidence>
<dbReference type="Gene3D" id="1.10.132.50">
    <property type="entry name" value="ATP synthase (C/AC39) subunit, domain 3"/>
    <property type="match status" value="1"/>
</dbReference>
<dbReference type="GO" id="GO:0046961">
    <property type="term" value="F:proton-transporting ATPase activity, rotational mechanism"/>
    <property type="evidence" value="ECO:0007669"/>
    <property type="project" value="InterPro"/>
</dbReference>
<protein>
    <recommendedName>
        <fullName evidence="6">V-type proton ATPase subunit</fullName>
    </recommendedName>
</protein>
<evidence type="ECO:0000256" key="4">
    <source>
        <dbReference type="ARBA" id="ARBA00023065"/>
    </source>
</evidence>
<reference evidence="7 8" key="1">
    <citation type="journal article" date="2024" name="Science">
        <title>Giant polyketide synthase enzymes in the biosynthesis of giant marine polyether toxins.</title>
        <authorList>
            <person name="Fallon T.R."/>
            <person name="Shende V.V."/>
            <person name="Wierzbicki I.H."/>
            <person name="Pendleton A.L."/>
            <person name="Watervoot N.F."/>
            <person name="Auber R.P."/>
            <person name="Gonzalez D.J."/>
            <person name="Wisecaver J.H."/>
            <person name="Moore B.S."/>
        </authorList>
    </citation>
    <scope>NUCLEOTIDE SEQUENCE [LARGE SCALE GENOMIC DNA]</scope>
    <source>
        <strain evidence="7 8">12B1</strain>
    </source>
</reference>
<dbReference type="Pfam" id="PF01992">
    <property type="entry name" value="vATP-synt_AC39"/>
    <property type="match status" value="1"/>
</dbReference>
<evidence type="ECO:0000313" key="7">
    <source>
        <dbReference type="EMBL" id="KAL1524096.1"/>
    </source>
</evidence>
<sequence>MLFSNIDDGYLEGLLRGYRSGILTATDYANLCQCESIEDMKMHLASTDYGNFLQNEASPISTTTLAEKCTAKLVEEFNFLKMQAVEPLATFLDYVTRGYMIDNIVLVITGAHHDRDAEELKEKCHPLGLFDSLPMLCVCTNASDLYRMVLVDTPLGAYFGDLISLEDLDEMNIEIIRNTLYKAYLEDFYQFCCSVGGSTKQVMCGILELEADRRAINITVNSVDTDLDLKEREKLYPTIGLLYPEATSRLAKAIDLDTVRTAIDAFPDYRGLLTDAGFEDDKSIEDQFFEMEVNLNRLAFEQQFHYGMYYAYVKLKEQEIRNIVWIAECISQDQRARMSQYIVESHRL</sequence>
<dbReference type="Gene3D" id="1.20.1690.10">
    <property type="entry name" value="V-type ATP synthase subunit C domain"/>
    <property type="match status" value="2"/>
</dbReference>
<dbReference type="PANTHER" id="PTHR11028">
    <property type="entry name" value="VACUOLAR ATP SYNTHASE SUBUNIT AC39"/>
    <property type="match status" value="1"/>
</dbReference>
<keyword evidence="2 6" id="KW-0813">Transport</keyword>
<evidence type="ECO:0000313" key="8">
    <source>
        <dbReference type="Proteomes" id="UP001515480"/>
    </source>
</evidence>
<comment type="subunit">
    <text evidence="6">V-ATPase is a heteromultimeric enzyme made up of two complexes: the ATP-hydrolytic V1 complex and the proton translocation V0 complex.</text>
</comment>
<dbReference type="FunFam" id="1.10.132.50:FF:000002">
    <property type="entry name" value="V-type proton ATPase subunit"/>
    <property type="match status" value="1"/>
</dbReference>
<gene>
    <name evidence="7" type="ORF">AB1Y20_019006</name>
</gene>
<name>A0AB34JRY3_PRYPA</name>
<keyword evidence="4 6" id="KW-0406">Ion transport</keyword>
<comment type="similarity">
    <text evidence="1 6">Belongs to the V-ATPase V0D/AC39 subunit family.</text>
</comment>
<dbReference type="EMBL" id="JBGBPQ010000005">
    <property type="protein sequence ID" value="KAL1524096.1"/>
    <property type="molecule type" value="Genomic_DNA"/>
</dbReference>
<dbReference type="InterPro" id="IPR016727">
    <property type="entry name" value="ATPase_V0-cplx_dsu"/>
</dbReference>
<proteinExistence type="inferred from homology"/>
<dbReference type="InterPro" id="IPR036079">
    <property type="entry name" value="ATPase_csu/dsu_sf"/>
</dbReference>
<organism evidence="7 8">
    <name type="scientific">Prymnesium parvum</name>
    <name type="common">Toxic golden alga</name>
    <dbReference type="NCBI Taxonomy" id="97485"/>
    <lineage>
        <taxon>Eukaryota</taxon>
        <taxon>Haptista</taxon>
        <taxon>Haptophyta</taxon>
        <taxon>Prymnesiophyceae</taxon>
        <taxon>Prymnesiales</taxon>
        <taxon>Prymnesiaceae</taxon>
        <taxon>Prymnesium</taxon>
    </lineage>
</organism>
<dbReference type="Proteomes" id="UP001515480">
    <property type="component" value="Unassembled WGS sequence"/>
</dbReference>
<dbReference type="GO" id="GO:0005773">
    <property type="term" value="C:vacuole"/>
    <property type="evidence" value="ECO:0007669"/>
    <property type="project" value="UniProtKB-ARBA"/>
</dbReference>
<evidence type="ECO:0000256" key="6">
    <source>
        <dbReference type="PIRNR" id="PIRNR018497"/>
    </source>
</evidence>
<accession>A0AB34JRY3</accession>